<evidence type="ECO:0000313" key="2">
    <source>
        <dbReference type="Proteomes" id="UP001219525"/>
    </source>
</evidence>
<reference evidence="1" key="1">
    <citation type="submission" date="2023-03" db="EMBL/GenBank/DDBJ databases">
        <title>Massive genome expansion in bonnet fungi (Mycena s.s.) driven by repeated elements and novel gene families across ecological guilds.</title>
        <authorList>
            <consortium name="Lawrence Berkeley National Laboratory"/>
            <person name="Harder C.B."/>
            <person name="Miyauchi S."/>
            <person name="Viragh M."/>
            <person name="Kuo A."/>
            <person name="Thoen E."/>
            <person name="Andreopoulos B."/>
            <person name="Lu D."/>
            <person name="Skrede I."/>
            <person name="Drula E."/>
            <person name="Henrissat B."/>
            <person name="Morin E."/>
            <person name="Kohler A."/>
            <person name="Barry K."/>
            <person name="LaButti K."/>
            <person name="Morin E."/>
            <person name="Salamov A."/>
            <person name="Lipzen A."/>
            <person name="Mereny Z."/>
            <person name="Hegedus B."/>
            <person name="Baldrian P."/>
            <person name="Stursova M."/>
            <person name="Weitz H."/>
            <person name="Taylor A."/>
            <person name="Grigoriev I.V."/>
            <person name="Nagy L.G."/>
            <person name="Martin F."/>
            <person name="Kauserud H."/>
        </authorList>
    </citation>
    <scope>NUCLEOTIDE SEQUENCE</scope>
    <source>
        <strain evidence="1">9144</strain>
    </source>
</reference>
<accession>A0AAD6YBR3</accession>
<comment type="caution">
    <text evidence="1">The sequence shown here is derived from an EMBL/GenBank/DDBJ whole genome shotgun (WGS) entry which is preliminary data.</text>
</comment>
<proteinExistence type="predicted"/>
<sequence length="437" mass="48226">MDADASPWTQAIVPYTPVTEVVVRDAQPDGRWAALRSSFASPTPGRTLNQVYCSVGGAVERRTNRLAYRMGLGPHVPAEKIKSAFGDGEQRCLQLCAMRDEVPASLERECSRLIKYTLPAKAATTQLQAWKSVVELATLFPGLRSVFLHSKRIADVPPTLDGISALWDRSGGGGGIRVGDEIEWSFWKTLAATCLSDTSISAVVEQSTVPQLTHCELEDGGLSVIERLLVALDCRESEFSDSLCVRYLGGVLSLPGFWLDSGRAHGEVAKKLCLAAIRVLKDIGADLIQPPVPVPDDTSSPFDYEGTDLLIDTLLHGISCHFTIAEDLWHIQPWFSSFAEVVQLLRGPTSEELLPNSWTRATSERFNMLIPALYRDVEMNIRVEPATNVLREQARRALAERNIRGKEASNLLYWNVGGKILYWPTPRAQSENKGVVR</sequence>
<name>A0AAD6YBR3_9AGAR</name>
<evidence type="ECO:0000313" key="1">
    <source>
        <dbReference type="EMBL" id="KAJ7201142.1"/>
    </source>
</evidence>
<gene>
    <name evidence="1" type="ORF">GGX14DRAFT_465941</name>
</gene>
<keyword evidence="2" id="KW-1185">Reference proteome</keyword>
<protein>
    <submittedName>
        <fullName evidence="1">Uncharacterized protein</fullName>
    </submittedName>
</protein>
<dbReference type="EMBL" id="JARJCW010000060">
    <property type="protein sequence ID" value="KAJ7201142.1"/>
    <property type="molecule type" value="Genomic_DNA"/>
</dbReference>
<organism evidence="1 2">
    <name type="scientific">Mycena pura</name>
    <dbReference type="NCBI Taxonomy" id="153505"/>
    <lineage>
        <taxon>Eukaryota</taxon>
        <taxon>Fungi</taxon>
        <taxon>Dikarya</taxon>
        <taxon>Basidiomycota</taxon>
        <taxon>Agaricomycotina</taxon>
        <taxon>Agaricomycetes</taxon>
        <taxon>Agaricomycetidae</taxon>
        <taxon>Agaricales</taxon>
        <taxon>Marasmiineae</taxon>
        <taxon>Mycenaceae</taxon>
        <taxon>Mycena</taxon>
    </lineage>
</organism>
<dbReference type="Proteomes" id="UP001219525">
    <property type="component" value="Unassembled WGS sequence"/>
</dbReference>
<dbReference type="AlphaFoldDB" id="A0AAD6YBR3"/>